<proteinExistence type="predicted"/>
<keyword evidence="2" id="KW-1185">Reference proteome</keyword>
<organism evidence="1 2">
    <name type="scientific">Babesia ovis</name>
    <dbReference type="NCBI Taxonomy" id="5869"/>
    <lineage>
        <taxon>Eukaryota</taxon>
        <taxon>Sar</taxon>
        <taxon>Alveolata</taxon>
        <taxon>Apicomplexa</taxon>
        <taxon>Aconoidasida</taxon>
        <taxon>Piroplasmida</taxon>
        <taxon>Babesiidae</taxon>
        <taxon>Babesia</taxon>
    </lineage>
</organism>
<name>A0A9W5WTV4_BABOV</name>
<dbReference type="EMBL" id="BLIY01000001">
    <property type="protein sequence ID" value="GFE52647.1"/>
    <property type="molecule type" value="Genomic_DNA"/>
</dbReference>
<comment type="caution">
    <text evidence="1">The sequence shown here is derived from an EMBL/GenBank/DDBJ whole genome shotgun (WGS) entry which is preliminary data.</text>
</comment>
<sequence>MTDQQSERTEPWLGLCTPFVCLSRRERHSDDVADKEPDGVIPYRRESDHDSLDRLTDVYEGLFRLDRQIILLKSREAFIKSCLTDAEQFNIKIIAKGINDMDGMTSSLSQDNNIEKECLKDILSGLKLPSDAKLVDAVKVISYHLINKLSYIQHDIEDLLREYDSFHNATIDIYENMRKRFFDLTLSRPKGEHGIDFSVSKKDFMYIANCNNEAMVDIIFSVLDDGGTGVIDWGAFELNSGRILKDASDFVKTSPNSVN</sequence>
<gene>
    <name evidence="1" type="ORF">BaOVIS_000510</name>
</gene>
<evidence type="ECO:0000313" key="2">
    <source>
        <dbReference type="Proteomes" id="UP001057455"/>
    </source>
</evidence>
<reference evidence="1" key="1">
    <citation type="submission" date="2019-12" db="EMBL/GenBank/DDBJ databases">
        <title>Genome sequence of Babesia ovis.</title>
        <authorList>
            <person name="Yamagishi J."/>
            <person name="Sevinc F."/>
            <person name="Xuan X."/>
        </authorList>
    </citation>
    <scope>NUCLEOTIDE SEQUENCE</scope>
    <source>
        <strain evidence="1">Selcuk</strain>
    </source>
</reference>
<evidence type="ECO:0000313" key="1">
    <source>
        <dbReference type="EMBL" id="GFE52647.1"/>
    </source>
</evidence>
<protein>
    <submittedName>
        <fullName evidence="1">EF hand family protein, putative</fullName>
    </submittedName>
</protein>
<dbReference type="AlphaFoldDB" id="A0A9W5WTV4"/>
<accession>A0A9W5WTV4</accession>
<dbReference type="Proteomes" id="UP001057455">
    <property type="component" value="Unassembled WGS sequence"/>
</dbReference>
<dbReference type="OrthoDB" id="363593at2759"/>